<dbReference type="PANTHER" id="PTHR16062">
    <property type="entry name" value="SWI/SNF-RELATED"/>
    <property type="match status" value="1"/>
</dbReference>
<keyword evidence="2" id="KW-0677">Repeat</keyword>
<dbReference type="PROSITE" id="PS50014">
    <property type="entry name" value="BROMODOMAIN_2"/>
    <property type="match status" value="2"/>
</dbReference>
<name>A0A4Y7RK28_COPMI</name>
<feature type="compositionally biased region" description="Pro residues" evidence="9">
    <location>
        <begin position="237"/>
        <end position="254"/>
    </location>
</feature>
<dbReference type="STRING" id="71717.A0A4Y7RK28"/>
<dbReference type="GO" id="GO:0006368">
    <property type="term" value="P:transcription elongation by RNA polymerase II"/>
    <property type="evidence" value="ECO:0007669"/>
    <property type="project" value="TreeGrafter"/>
</dbReference>
<dbReference type="OrthoDB" id="6017at2759"/>
<dbReference type="PRINTS" id="PR01217">
    <property type="entry name" value="PRICHEXTENSN"/>
</dbReference>
<dbReference type="Pfam" id="PF00439">
    <property type="entry name" value="Bromodomain"/>
    <property type="match status" value="2"/>
</dbReference>
<feature type="compositionally biased region" description="Basic and acidic residues" evidence="9">
    <location>
        <begin position="48"/>
        <end position="81"/>
    </location>
</feature>
<dbReference type="EMBL" id="QPFP01000508">
    <property type="protein sequence ID" value="TEB09358.1"/>
    <property type="molecule type" value="Genomic_DNA"/>
</dbReference>
<evidence type="ECO:0000256" key="6">
    <source>
        <dbReference type="ARBA" id="ARBA00023163"/>
    </source>
</evidence>
<keyword evidence="4" id="KW-0805">Transcription regulation</keyword>
<dbReference type="Gene3D" id="1.20.920.10">
    <property type="entry name" value="Bromodomain-like"/>
    <property type="match status" value="2"/>
</dbReference>
<dbReference type="GO" id="GO:0003682">
    <property type="term" value="F:chromatin binding"/>
    <property type="evidence" value="ECO:0007669"/>
    <property type="project" value="TreeGrafter"/>
</dbReference>
<feature type="compositionally biased region" description="Acidic residues" evidence="9">
    <location>
        <begin position="414"/>
        <end position="435"/>
    </location>
</feature>
<keyword evidence="7" id="KW-0539">Nucleus</keyword>
<dbReference type="SMART" id="SM00297">
    <property type="entry name" value="BROMO"/>
    <property type="match status" value="1"/>
</dbReference>
<keyword evidence="6" id="KW-0804">Transcription</keyword>
<dbReference type="InterPro" id="IPR037382">
    <property type="entry name" value="Rsc/polybromo"/>
</dbReference>
<gene>
    <name evidence="11" type="ORF">FA13DRAFT_1806637</name>
</gene>
<keyword evidence="3" id="KW-0156">Chromatin regulator</keyword>
<feature type="region of interest" description="Disordered" evidence="9">
    <location>
        <begin position="340"/>
        <end position="360"/>
    </location>
</feature>
<evidence type="ECO:0000256" key="8">
    <source>
        <dbReference type="PROSITE-ProRule" id="PRU00035"/>
    </source>
</evidence>
<feature type="domain" description="Bromo" evidence="10">
    <location>
        <begin position="1"/>
        <end position="55"/>
    </location>
</feature>
<feature type="compositionally biased region" description="Low complexity" evidence="9">
    <location>
        <begin position="278"/>
        <end position="288"/>
    </location>
</feature>
<feature type="compositionally biased region" description="Basic residues" evidence="9">
    <location>
        <begin position="442"/>
        <end position="457"/>
    </location>
</feature>
<dbReference type="SUPFAM" id="SSF47370">
    <property type="entry name" value="Bromodomain"/>
    <property type="match status" value="2"/>
</dbReference>
<evidence type="ECO:0000256" key="9">
    <source>
        <dbReference type="SAM" id="MobiDB-lite"/>
    </source>
</evidence>
<feature type="region of interest" description="Disordered" evidence="9">
    <location>
        <begin position="411"/>
        <end position="493"/>
    </location>
</feature>
<evidence type="ECO:0000259" key="10">
    <source>
        <dbReference type="PROSITE" id="PS50014"/>
    </source>
</evidence>
<dbReference type="AlphaFoldDB" id="A0A4Y7RK28"/>
<dbReference type="GO" id="GO:0006338">
    <property type="term" value="P:chromatin remodeling"/>
    <property type="evidence" value="ECO:0007669"/>
    <property type="project" value="InterPro"/>
</dbReference>
<keyword evidence="5 8" id="KW-0103">Bromodomain</keyword>
<evidence type="ECO:0000256" key="3">
    <source>
        <dbReference type="ARBA" id="ARBA00022853"/>
    </source>
</evidence>
<organism evidence="11 12">
    <name type="scientific">Coprinellus micaceus</name>
    <name type="common">Glistening ink-cap mushroom</name>
    <name type="synonym">Coprinus micaceus</name>
    <dbReference type="NCBI Taxonomy" id="71717"/>
    <lineage>
        <taxon>Eukaryota</taxon>
        <taxon>Fungi</taxon>
        <taxon>Dikarya</taxon>
        <taxon>Basidiomycota</taxon>
        <taxon>Agaricomycotina</taxon>
        <taxon>Agaricomycetes</taxon>
        <taxon>Agaricomycetidae</taxon>
        <taxon>Agaricales</taxon>
        <taxon>Agaricineae</taxon>
        <taxon>Psathyrellaceae</taxon>
        <taxon>Coprinellus</taxon>
    </lineage>
</organism>
<feature type="domain" description="Bromo" evidence="10">
    <location>
        <begin position="118"/>
        <end position="178"/>
    </location>
</feature>
<feature type="compositionally biased region" description="Polar residues" evidence="9">
    <location>
        <begin position="459"/>
        <end position="469"/>
    </location>
</feature>
<evidence type="ECO:0000313" key="11">
    <source>
        <dbReference type="EMBL" id="TEB09358.1"/>
    </source>
</evidence>
<evidence type="ECO:0000256" key="7">
    <source>
        <dbReference type="ARBA" id="ARBA00023242"/>
    </source>
</evidence>
<evidence type="ECO:0000313" key="12">
    <source>
        <dbReference type="Proteomes" id="UP000298030"/>
    </source>
</evidence>
<accession>A0A4Y7RK28</accession>
<feature type="region of interest" description="Disordered" evidence="9">
    <location>
        <begin position="230"/>
        <end position="295"/>
    </location>
</feature>
<feature type="compositionally biased region" description="Pro residues" evidence="9">
    <location>
        <begin position="341"/>
        <end position="358"/>
    </location>
</feature>
<proteinExistence type="predicted"/>
<dbReference type="Proteomes" id="UP000298030">
    <property type="component" value="Unassembled WGS sequence"/>
</dbReference>
<dbReference type="InterPro" id="IPR036427">
    <property type="entry name" value="Bromodomain-like_sf"/>
</dbReference>
<keyword evidence="12" id="KW-1185">Reference proteome</keyword>
<dbReference type="PANTHER" id="PTHR16062:SF19">
    <property type="entry name" value="PROTEIN POLYBROMO-1"/>
    <property type="match status" value="1"/>
</dbReference>
<evidence type="ECO:0000256" key="4">
    <source>
        <dbReference type="ARBA" id="ARBA00023015"/>
    </source>
</evidence>
<dbReference type="GO" id="GO:0016586">
    <property type="term" value="C:RSC-type complex"/>
    <property type="evidence" value="ECO:0007669"/>
    <property type="project" value="InterPro"/>
</dbReference>
<protein>
    <recommendedName>
        <fullName evidence="10">Bromo domain-containing protein</fullName>
    </recommendedName>
</protein>
<dbReference type="PRINTS" id="PR00503">
    <property type="entry name" value="BROMODOMAIN"/>
</dbReference>
<feature type="compositionally biased region" description="Polar residues" evidence="9">
    <location>
        <begin position="88"/>
        <end position="99"/>
    </location>
</feature>
<feature type="region of interest" description="Disordered" evidence="9">
    <location>
        <begin position="48"/>
        <end position="107"/>
    </location>
</feature>
<evidence type="ECO:0000256" key="2">
    <source>
        <dbReference type="ARBA" id="ARBA00022737"/>
    </source>
</evidence>
<sequence length="493" mass="54235">MYPDYYMVIKRPIALDDIEAKIKRGAYPTLEDVRQDFELMFDNAEAVQPEKERGLEGRERSHEHLSTRPMERSSLQKDVKRSPKPPSLTKNAQVTANEKSSARPDEYGPVYLGQSSWELPSKKLWPVYYKMIQQPQCFNNILKKLKDKQYSSAAEFAEDVELIFSNAMQFNLENTQIWLDALAMRNMFRQLMADLPPPHSLPQYQGTGPKIKIKPQAAKAEPALPSLTLRVPASSAPKPPSAKAPAPKPAPPPAASASPAPVAKPKPSPRPPAPSLPSQPAAVPSPLSHSVTPQLPSTANITAHVRAPPAPSPAPSQAVFQAVPAQTSRHILRTSSVQNVMPPPAVVPTPPPPPPPAPLLSQHQLKSVKVEVQPRGRVIYLHHTEGVKAWSLRMLPGETRLVLSDVVFLGNHDDDSDESSDEEEEEEEDEYEEGTEGSLARNGKKKAKSTPRKRGRPTRASTRQATNAKAQKKSSKPGEVQLKVNGLVYSSRE</sequence>
<comment type="caution">
    <text evidence="11">The sequence shown here is derived from an EMBL/GenBank/DDBJ whole genome shotgun (WGS) entry which is preliminary data.</text>
</comment>
<feature type="compositionally biased region" description="Pro residues" evidence="9">
    <location>
        <begin position="262"/>
        <end position="277"/>
    </location>
</feature>
<evidence type="ECO:0000256" key="5">
    <source>
        <dbReference type="ARBA" id="ARBA00023117"/>
    </source>
</evidence>
<reference evidence="11 12" key="1">
    <citation type="journal article" date="2019" name="Nat. Ecol. Evol.">
        <title>Megaphylogeny resolves global patterns of mushroom evolution.</title>
        <authorList>
            <person name="Varga T."/>
            <person name="Krizsan K."/>
            <person name="Foldi C."/>
            <person name="Dima B."/>
            <person name="Sanchez-Garcia M."/>
            <person name="Sanchez-Ramirez S."/>
            <person name="Szollosi G.J."/>
            <person name="Szarkandi J.G."/>
            <person name="Papp V."/>
            <person name="Albert L."/>
            <person name="Andreopoulos W."/>
            <person name="Angelini C."/>
            <person name="Antonin V."/>
            <person name="Barry K.W."/>
            <person name="Bougher N.L."/>
            <person name="Buchanan P."/>
            <person name="Buyck B."/>
            <person name="Bense V."/>
            <person name="Catcheside P."/>
            <person name="Chovatia M."/>
            <person name="Cooper J."/>
            <person name="Damon W."/>
            <person name="Desjardin D."/>
            <person name="Finy P."/>
            <person name="Geml J."/>
            <person name="Haridas S."/>
            <person name="Hughes K."/>
            <person name="Justo A."/>
            <person name="Karasinski D."/>
            <person name="Kautmanova I."/>
            <person name="Kiss B."/>
            <person name="Kocsube S."/>
            <person name="Kotiranta H."/>
            <person name="LaButti K.M."/>
            <person name="Lechner B.E."/>
            <person name="Liimatainen K."/>
            <person name="Lipzen A."/>
            <person name="Lukacs Z."/>
            <person name="Mihaltcheva S."/>
            <person name="Morgado L.N."/>
            <person name="Niskanen T."/>
            <person name="Noordeloos M.E."/>
            <person name="Ohm R.A."/>
            <person name="Ortiz-Santana B."/>
            <person name="Ovrebo C."/>
            <person name="Racz N."/>
            <person name="Riley R."/>
            <person name="Savchenko A."/>
            <person name="Shiryaev A."/>
            <person name="Soop K."/>
            <person name="Spirin V."/>
            <person name="Szebenyi C."/>
            <person name="Tomsovsky M."/>
            <person name="Tulloss R.E."/>
            <person name="Uehling J."/>
            <person name="Grigoriev I.V."/>
            <person name="Vagvolgyi C."/>
            <person name="Papp T."/>
            <person name="Martin F.M."/>
            <person name="Miettinen O."/>
            <person name="Hibbett D.S."/>
            <person name="Nagy L.G."/>
        </authorList>
    </citation>
    <scope>NUCLEOTIDE SEQUENCE [LARGE SCALE GENOMIC DNA]</scope>
    <source>
        <strain evidence="11 12">FP101781</strain>
    </source>
</reference>
<dbReference type="InterPro" id="IPR001487">
    <property type="entry name" value="Bromodomain"/>
</dbReference>
<comment type="subcellular location">
    <subcellularLocation>
        <location evidence="1">Nucleus</location>
    </subcellularLocation>
</comment>
<evidence type="ECO:0000256" key="1">
    <source>
        <dbReference type="ARBA" id="ARBA00004123"/>
    </source>
</evidence>
<dbReference type="CDD" id="cd04369">
    <property type="entry name" value="Bromodomain"/>
    <property type="match status" value="2"/>
</dbReference>